<reference evidence="2" key="2">
    <citation type="submission" date="2017-12" db="EMBL/GenBank/DDBJ databases">
        <title>WGS assembly of Marchantia polymorpha.</title>
        <authorList>
            <person name="Bowman J.L."/>
            <person name="Kohchi T."/>
            <person name="Yamato K.T."/>
            <person name="Jenkins J."/>
            <person name="Shu S."/>
            <person name="Ishizaki K."/>
            <person name="Yamaoka S."/>
            <person name="Nishihama R."/>
            <person name="Nakamura Y."/>
            <person name="Berger F."/>
            <person name="Adam C."/>
            <person name="Aki S.S."/>
            <person name="Althoff F."/>
            <person name="Araki T."/>
            <person name="Arteaga-Vazquez M.A."/>
            <person name="Balasubrmanian S."/>
            <person name="Bauer D."/>
            <person name="Boehm C.R."/>
            <person name="Briginshaw L."/>
            <person name="Caballero-Perez J."/>
            <person name="Catarino B."/>
            <person name="Chen F."/>
            <person name="Chiyoda S."/>
            <person name="Chovatia M."/>
            <person name="Davies K.M."/>
            <person name="Delmans M."/>
            <person name="Demura T."/>
            <person name="Dierschke T."/>
            <person name="Dolan L."/>
            <person name="Dorantes-Acosta A.E."/>
            <person name="Eklund D.M."/>
            <person name="Florent S.N."/>
            <person name="Flores-Sandoval E."/>
            <person name="Fujiyama A."/>
            <person name="Fukuzawa H."/>
            <person name="Galik B."/>
            <person name="Grimanelli D."/>
            <person name="Grimwood J."/>
            <person name="Grossniklaus U."/>
            <person name="Hamada T."/>
            <person name="Haseloff J."/>
            <person name="Hetherington A.J."/>
            <person name="Higo A."/>
            <person name="Hirakawa Y."/>
            <person name="Hundley H.N."/>
            <person name="Ikeda Y."/>
            <person name="Inoue K."/>
            <person name="Inoue S."/>
            <person name="Ishida S."/>
            <person name="Jia Q."/>
            <person name="Kakita M."/>
            <person name="Kanazawa T."/>
            <person name="Kawai Y."/>
            <person name="Kawashima T."/>
            <person name="Kennedy M."/>
            <person name="Kinose K."/>
            <person name="Kinoshita T."/>
            <person name="Kohara Y."/>
            <person name="Koide E."/>
            <person name="Komatsu K."/>
            <person name="Kopischke S."/>
            <person name="Kubo M."/>
            <person name="Kyozuka J."/>
            <person name="Lagercrantz U."/>
            <person name="Lin S.S."/>
            <person name="Lindquist E."/>
            <person name="Lipzen A.M."/>
            <person name="Lu C."/>
            <person name="Luna E.D."/>
            <person name="Martienssen R.A."/>
            <person name="Minamino N."/>
            <person name="Mizutani M."/>
            <person name="Mizutani M."/>
            <person name="Mochizuki N."/>
            <person name="Monte I."/>
            <person name="Mosher R."/>
            <person name="Nagasaki H."/>
            <person name="Nakagami H."/>
            <person name="Naramoto S."/>
            <person name="Nishitani K."/>
            <person name="Ohtani M."/>
            <person name="Okamoto T."/>
            <person name="Okumura M."/>
            <person name="Phillips J."/>
            <person name="Pollak B."/>
            <person name="Reinders A."/>
            <person name="Roevekamp M."/>
            <person name="Sano R."/>
            <person name="Sawa S."/>
            <person name="Schmid M.W."/>
            <person name="Shirakawa M."/>
            <person name="Solano R."/>
            <person name="Spunde A."/>
            <person name="Suetsugu N."/>
            <person name="Sugano S."/>
            <person name="Sugiyama A."/>
            <person name="Sun R."/>
            <person name="Suzuki Y."/>
            <person name="Takenaka M."/>
            <person name="Takezawa D."/>
            <person name="Tomogane H."/>
            <person name="Tsuzuki M."/>
            <person name="Ueda T."/>
            <person name="Umeda M."/>
            <person name="Ward J.M."/>
            <person name="Watanabe Y."/>
            <person name="Yazaki K."/>
            <person name="Yokoyama R."/>
            <person name="Yoshitake Y."/>
            <person name="Yotsui I."/>
            <person name="Zachgo S."/>
            <person name="Schmutz J."/>
        </authorList>
    </citation>
    <scope>NUCLEOTIDE SEQUENCE [LARGE SCALE GENOMIC DNA]</scope>
    <source>
        <strain evidence="2">Tak-1</strain>
    </source>
</reference>
<dbReference type="Gramene" id="MpUg00140.1">
    <property type="protein sequence ID" value="MpUg00140.1.cds"/>
    <property type="gene ID" value="MpUg00140"/>
</dbReference>
<dbReference type="Proteomes" id="UP000244005">
    <property type="component" value="Unassembled WGS sequence"/>
</dbReference>
<evidence type="ECO:0000313" key="2">
    <source>
        <dbReference type="EMBL" id="PTQ44907.1"/>
    </source>
</evidence>
<name>A0A2R6XFM7_MARPO</name>
<reference evidence="3" key="1">
    <citation type="journal article" date="2017" name="Cell">
        <title>Insights into land plant evolution garnered from the Marchantia polymorpha genome.</title>
        <authorList>
            <person name="Bowman J.L."/>
            <person name="Kohchi T."/>
            <person name="Yamato K.T."/>
            <person name="Jenkins J."/>
            <person name="Shu S."/>
            <person name="Ishizaki K."/>
            <person name="Yamaoka S."/>
            <person name="Nishihama R."/>
            <person name="Nakamura Y."/>
            <person name="Berger F."/>
            <person name="Adam C."/>
            <person name="Aki S.S."/>
            <person name="Althoff F."/>
            <person name="Araki T."/>
            <person name="Arteaga-Vazquez M.A."/>
            <person name="Balasubrmanian S."/>
            <person name="Barry K."/>
            <person name="Bauer D."/>
            <person name="Boehm C.R."/>
            <person name="Briginshaw L."/>
            <person name="Caballero-Perez J."/>
            <person name="Catarino B."/>
            <person name="Chen F."/>
            <person name="Chiyoda S."/>
            <person name="Chovatia M."/>
            <person name="Davies K.M."/>
            <person name="Delmans M."/>
            <person name="Demura T."/>
            <person name="Dierschke T."/>
            <person name="Dolan L."/>
            <person name="Dorantes-Acosta A.E."/>
            <person name="Eklund D.M."/>
            <person name="Florent S.N."/>
            <person name="Flores-Sandoval E."/>
            <person name="Fujiyama A."/>
            <person name="Fukuzawa H."/>
            <person name="Galik B."/>
            <person name="Grimanelli D."/>
            <person name="Grimwood J."/>
            <person name="Grossniklaus U."/>
            <person name="Hamada T."/>
            <person name="Haseloff J."/>
            <person name="Hetherington A.J."/>
            <person name="Higo A."/>
            <person name="Hirakawa Y."/>
            <person name="Hundley H.N."/>
            <person name="Ikeda Y."/>
            <person name="Inoue K."/>
            <person name="Inoue S.I."/>
            <person name="Ishida S."/>
            <person name="Jia Q."/>
            <person name="Kakita M."/>
            <person name="Kanazawa T."/>
            <person name="Kawai Y."/>
            <person name="Kawashima T."/>
            <person name="Kennedy M."/>
            <person name="Kinose K."/>
            <person name="Kinoshita T."/>
            <person name="Kohara Y."/>
            <person name="Koide E."/>
            <person name="Komatsu K."/>
            <person name="Kopischke S."/>
            <person name="Kubo M."/>
            <person name="Kyozuka J."/>
            <person name="Lagercrantz U."/>
            <person name="Lin S.S."/>
            <person name="Lindquist E."/>
            <person name="Lipzen A.M."/>
            <person name="Lu C.W."/>
            <person name="De Luna E."/>
            <person name="Martienssen R.A."/>
            <person name="Minamino N."/>
            <person name="Mizutani M."/>
            <person name="Mizutani M."/>
            <person name="Mochizuki N."/>
            <person name="Monte I."/>
            <person name="Mosher R."/>
            <person name="Nagasaki H."/>
            <person name="Nakagami H."/>
            <person name="Naramoto S."/>
            <person name="Nishitani K."/>
            <person name="Ohtani M."/>
            <person name="Okamoto T."/>
            <person name="Okumura M."/>
            <person name="Phillips J."/>
            <person name="Pollak B."/>
            <person name="Reinders A."/>
            <person name="Rovekamp M."/>
            <person name="Sano R."/>
            <person name="Sawa S."/>
            <person name="Schmid M.W."/>
            <person name="Shirakawa M."/>
            <person name="Solano R."/>
            <person name="Spunde A."/>
            <person name="Suetsugu N."/>
            <person name="Sugano S."/>
            <person name="Sugiyama A."/>
            <person name="Sun R."/>
            <person name="Suzuki Y."/>
            <person name="Takenaka M."/>
            <person name="Takezawa D."/>
            <person name="Tomogane H."/>
            <person name="Tsuzuki M."/>
            <person name="Ueda T."/>
            <person name="Umeda M."/>
            <person name="Ward J.M."/>
            <person name="Watanabe Y."/>
            <person name="Yazaki K."/>
            <person name="Yokoyama R."/>
            <person name="Yoshitake Y."/>
            <person name="Yotsui I."/>
            <person name="Zachgo S."/>
            <person name="Schmutz J."/>
        </authorList>
    </citation>
    <scope>NUCLEOTIDE SEQUENCE [LARGE SCALE GENOMIC DNA]</scope>
    <source>
        <strain evidence="3">Tak-1</strain>
    </source>
</reference>
<feature type="compositionally biased region" description="Polar residues" evidence="1">
    <location>
        <begin position="21"/>
        <end position="30"/>
    </location>
</feature>
<proteinExistence type="predicted"/>
<sequence length="56" mass="6330">MDRKSCCVPSSALWKAEDGTSSRQAPWTSRNPERRNRFVDEVSLSQSSLSVIDETK</sequence>
<dbReference type="EMBL" id="KZ772689">
    <property type="protein sequence ID" value="PTQ44907.1"/>
    <property type="molecule type" value="Genomic_DNA"/>
</dbReference>
<keyword evidence="3" id="KW-1185">Reference proteome</keyword>
<evidence type="ECO:0000256" key="1">
    <source>
        <dbReference type="SAM" id="MobiDB-lite"/>
    </source>
</evidence>
<dbReference type="EMBL" id="KZ772689">
    <property type="protein sequence ID" value="PTQ44908.1"/>
    <property type="molecule type" value="Genomic_DNA"/>
</dbReference>
<evidence type="ECO:0000313" key="3">
    <source>
        <dbReference type="Proteomes" id="UP000244005"/>
    </source>
</evidence>
<feature type="region of interest" description="Disordered" evidence="1">
    <location>
        <begin position="1"/>
        <end position="34"/>
    </location>
</feature>
<accession>A0A2R6XFM7</accession>
<organism evidence="2 3">
    <name type="scientific">Marchantia polymorpha</name>
    <name type="common">Common liverwort</name>
    <name type="synonym">Marchantia aquatica</name>
    <dbReference type="NCBI Taxonomy" id="3197"/>
    <lineage>
        <taxon>Eukaryota</taxon>
        <taxon>Viridiplantae</taxon>
        <taxon>Streptophyta</taxon>
        <taxon>Embryophyta</taxon>
        <taxon>Marchantiophyta</taxon>
        <taxon>Marchantiopsida</taxon>
        <taxon>Marchantiidae</taxon>
        <taxon>Marchantiales</taxon>
        <taxon>Marchantiaceae</taxon>
        <taxon>Marchantia</taxon>
    </lineage>
</organism>
<protein>
    <submittedName>
        <fullName evidence="2">Uncharacterized protein</fullName>
    </submittedName>
</protein>
<dbReference type="AlphaFoldDB" id="A0A2R6XFM7"/>
<gene>
    <name evidence="2" type="ORF">MARPO_0017s0025</name>
</gene>